<evidence type="ECO:0000256" key="1">
    <source>
        <dbReference type="SAM" id="Phobius"/>
    </source>
</evidence>
<dbReference type="Gene3D" id="3.30.70.1770">
    <property type="match status" value="1"/>
</dbReference>
<reference evidence="3" key="1">
    <citation type="submission" date="2015-12" db="EMBL/GenBank/DDBJ databases">
        <title>Complete genome sequence of Pandoraea norimbergensis DSM 11628.</title>
        <authorList>
            <person name="Ee R."/>
            <person name="Lim Y.-L."/>
            <person name="Yong D."/>
            <person name="Yin W.-F."/>
            <person name="Chan K.-G."/>
        </authorList>
    </citation>
    <scope>NUCLEOTIDE SEQUENCE [LARGE SCALE GENOMIC DNA]</scope>
    <source>
        <strain evidence="3">DSM 11628</strain>
    </source>
</reference>
<dbReference type="EMBL" id="CP013480">
    <property type="protein sequence ID" value="ALS59868.1"/>
    <property type="molecule type" value="Genomic_DNA"/>
</dbReference>
<accession>A0ABM5WHM7</accession>
<name>A0ABM5WHM7_9BURK</name>
<sequence>MAPDTSTDAIESVQHSAVLRLLTGPMRGCEFTLTEGVTLFVIGPSDPAVDRGWQADMPPNAIYVPMDGEGDNFEVLVDHDDRPGLFVRVLSDVAGREVAIDATQIAEIGDVCIGVRRVNEPWSTHVSRSMCAQRGPSDAVQHSVGRRRWQQMFWGTLLLAVLAGGVWFYVRSAPQRQAEGIAEYLETIGGRAQVLPGTDGMMYVLTEDSAQRLSLTRILGAAVIQREGLVVLALDEENERITQWIDASRNQVPYFKLYFDDPAAPELWVGKQHFRLSEHEATQFRSLLHEKMPYAKRVSIVPHDEADASNEAEDALKRQMVPFLRTDTPEGVTFHISAELDDVQLRRLYSFMQSFAKRWGTKLVRFNVDLRDDWTGQKSYAYGTMAYIKEGPHQWQFVNRQ</sequence>
<evidence type="ECO:0008006" key="4">
    <source>
        <dbReference type="Google" id="ProtNLM"/>
    </source>
</evidence>
<keyword evidence="3" id="KW-1185">Reference proteome</keyword>
<dbReference type="RefSeq" id="WP_058376788.1">
    <property type="nucleotide sequence ID" value="NZ_CP013480.3"/>
</dbReference>
<protein>
    <recommendedName>
        <fullName evidence="4">Type III secretion system protein PrgH</fullName>
    </recommendedName>
</protein>
<dbReference type="InterPro" id="IPR013387">
    <property type="entry name" value="T3SS_PrgH/EprH"/>
</dbReference>
<keyword evidence="1" id="KW-0812">Transmembrane</keyword>
<dbReference type="NCBIfam" id="TIGR02554">
    <property type="entry name" value="PrgH"/>
    <property type="match status" value="1"/>
</dbReference>
<proteinExistence type="predicted"/>
<dbReference type="Gene3D" id="3.30.300.170">
    <property type="match status" value="1"/>
</dbReference>
<feature type="transmembrane region" description="Helical" evidence="1">
    <location>
        <begin position="152"/>
        <end position="170"/>
    </location>
</feature>
<dbReference type="InterPro" id="IPR019029">
    <property type="entry name" value="T3SS_PrgH/EprH-like"/>
</dbReference>
<dbReference type="Proteomes" id="UP000060277">
    <property type="component" value="Chromosome"/>
</dbReference>
<dbReference type="Gene3D" id="2.60.200.20">
    <property type="match status" value="1"/>
</dbReference>
<evidence type="ECO:0000313" key="2">
    <source>
        <dbReference type="EMBL" id="ALS59868.1"/>
    </source>
</evidence>
<keyword evidence="1" id="KW-0472">Membrane</keyword>
<gene>
    <name evidence="2" type="ORF">AT302_08975</name>
</gene>
<keyword evidence="1" id="KW-1133">Transmembrane helix</keyword>
<dbReference type="Pfam" id="PF09480">
    <property type="entry name" value="PrgH"/>
    <property type="match status" value="1"/>
</dbReference>
<organism evidence="2 3">
    <name type="scientific">Pandoraea norimbergensis</name>
    <dbReference type="NCBI Taxonomy" id="93219"/>
    <lineage>
        <taxon>Bacteria</taxon>
        <taxon>Pseudomonadati</taxon>
        <taxon>Pseudomonadota</taxon>
        <taxon>Betaproteobacteria</taxon>
        <taxon>Burkholderiales</taxon>
        <taxon>Burkholderiaceae</taxon>
        <taxon>Pandoraea</taxon>
    </lineage>
</organism>
<evidence type="ECO:0000313" key="3">
    <source>
        <dbReference type="Proteomes" id="UP000060277"/>
    </source>
</evidence>